<evidence type="ECO:0000313" key="8">
    <source>
        <dbReference type="Proteomes" id="UP000029392"/>
    </source>
</evidence>
<evidence type="ECO:0000256" key="1">
    <source>
        <dbReference type="ARBA" id="ARBA00000085"/>
    </source>
</evidence>
<reference evidence="7 8" key="1">
    <citation type="submission" date="2013-09" db="EMBL/GenBank/DDBJ databases">
        <title>Genome sequencing of Arenimonas malthae.</title>
        <authorList>
            <person name="Chen F."/>
            <person name="Wang G."/>
        </authorList>
    </citation>
    <scope>NUCLEOTIDE SEQUENCE [LARGE SCALE GENOMIC DNA]</scope>
    <source>
        <strain evidence="7 8">CC-JY-1</strain>
    </source>
</reference>
<dbReference type="RefSeq" id="WP_052385579.1">
    <property type="nucleotide sequence ID" value="NZ_AVCH01000007.1"/>
</dbReference>
<organism evidence="7 8">
    <name type="scientific">Arenimonas malthae CC-JY-1</name>
    <dbReference type="NCBI Taxonomy" id="1384054"/>
    <lineage>
        <taxon>Bacteria</taxon>
        <taxon>Pseudomonadati</taxon>
        <taxon>Pseudomonadota</taxon>
        <taxon>Gammaproteobacteria</taxon>
        <taxon>Lysobacterales</taxon>
        <taxon>Lysobacteraceae</taxon>
        <taxon>Arenimonas</taxon>
    </lineage>
</organism>
<dbReference type="Pfam" id="PF02518">
    <property type="entry name" value="HATPase_c"/>
    <property type="match status" value="1"/>
</dbReference>
<gene>
    <name evidence="7" type="ORF">N790_12865</name>
</gene>
<dbReference type="PATRIC" id="fig|1384054.3.peg.252"/>
<keyword evidence="5" id="KW-0902">Two-component regulatory system</keyword>
<dbReference type="Proteomes" id="UP000029392">
    <property type="component" value="Unassembled WGS sequence"/>
</dbReference>
<dbReference type="Gene3D" id="3.30.565.10">
    <property type="entry name" value="Histidine kinase-like ATPase, C-terminal domain"/>
    <property type="match status" value="1"/>
</dbReference>
<dbReference type="GO" id="GO:0004673">
    <property type="term" value="F:protein histidine kinase activity"/>
    <property type="evidence" value="ECO:0007669"/>
    <property type="project" value="UniProtKB-EC"/>
</dbReference>
<dbReference type="InterPro" id="IPR036890">
    <property type="entry name" value="HATPase_C_sf"/>
</dbReference>
<dbReference type="OrthoDB" id="9797605at2"/>
<name>A0A091BKM8_9GAMM</name>
<dbReference type="GO" id="GO:0000160">
    <property type="term" value="P:phosphorelay signal transduction system"/>
    <property type="evidence" value="ECO:0007669"/>
    <property type="project" value="UniProtKB-KW"/>
</dbReference>
<comment type="caution">
    <text evidence="7">The sequence shown here is derived from an EMBL/GenBank/DDBJ whole genome shotgun (WGS) entry which is preliminary data.</text>
</comment>
<dbReference type="STRING" id="1384054.N790_12865"/>
<dbReference type="CDD" id="cd16917">
    <property type="entry name" value="HATPase_UhpB-NarQ-NarX-like"/>
    <property type="match status" value="1"/>
</dbReference>
<dbReference type="PANTHER" id="PTHR24421:SF10">
    <property type="entry name" value="NITRATE_NITRITE SENSOR PROTEIN NARQ"/>
    <property type="match status" value="1"/>
</dbReference>
<dbReference type="PANTHER" id="PTHR24421">
    <property type="entry name" value="NITRATE/NITRITE SENSOR PROTEIN NARX-RELATED"/>
    <property type="match status" value="1"/>
</dbReference>
<dbReference type="EC" id="2.7.13.3" evidence="2"/>
<feature type="domain" description="Histidine kinase/HSP90-like ATPase" evidence="6">
    <location>
        <begin position="129"/>
        <end position="217"/>
    </location>
</feature>
<evidence type="ECO:0000259" key="6">
    <source>
        <dbReference type="Pfam" id="PF02518"/>
    </source>
</evidence>
<keyword evidence="8" id="KW-1185">Reference proteome</keyword>
<dbReference type="InterPro" id="IPR050482">
    <property type="entry name" value="Sensor_HK_TwoCompSys"/>
</dbReference>
<comment type="catalytic activity">
    <reaction evidence="1">
        <text>ATP + protein L-histidine = ADP + protein N-phospho-L-histidine.</text>
        <dbReference type="EC" id="2.7.13.3"/>
    </reaction>
</comment>
<dbReference type="eggNOG" id="COG4585">
    <property type="taxonomic scope" value="Bacteria"/>
</dbReference>
<dbReference type="InterPro" id="IPR003594">
    <property type="entry name" value="HATPase_dom"/>
</dbReference>
<dbReference type="EMBL" id="AVCH01000007">
    <property type="protein sequence ID" value="KFN52087.1"/>
    <property type="molecule type" value="Genomic_DNA"/>
</dbReference>
<accession>A0A091BKM8</accession>
<keyword evidence="3" id="KW-0808">Transferase</keyword>
<keyword evidence="4" id="KW-0418">Kinase</keyword>
<dbReference type="AlphaFoldDB" id="A0A091BKM8"/>
<protein>
    <recommendedName>
        <fullName evidence="2">histidine kinase</fullName>
        <ecNumber evidence="2">2.7.13.3</ecNumber>
    </recommendedName>
</protein>
<evidence type="ECO:0000256" key="5">
    <source>
        <dbReference type="ARBA" id="ARBA00023012"/>
    </source>
</evidence>
<dbReference type="SUPFAM" id="SSF55874">
    <property type="entry name" value="ATPase domain of HSP90 chaperone/DNA topoisomerase II/histidine kinase"/>
    <property type="match status" value="1"/>
</dbReference>
<evidence type="ECO:0000256" key="4">
    <source>
        <dbReference type="ARBA" id="ARBA00022777"/>
    </source>
</evidence>
<evidence type="ECO:0000256" key="2">
    <source>
        <dbReference type="ARBA" id="ARBA00012438"/>
    </source>
</evidence>
<evidence type="ECO:0000313" key="7">
    <source>
        <dbReference type="EMBL" id="KFN52087.1"/>
    </source>
</evidence>
<evidence type="ECO:0000256" key="3">
    <source>
        <dbReference type="ARBA" id="ARBA00022679"/>
    </source>
</evidence>
<proteinExistence type="predicted"/>
<sequence length="238" mass="26604">MRRWWPWRSGPRPVAADEPLAALQRQLDLSQALQAERRRIYDDLHDDIGSRLLTLLHRVSEPEQQQLVREVLQDLRAILARERGVEGTLLEVLAQLREEAEQRLDTRDIALDWRQGADLPDPTLDPAQAMHLFRIGREAITNALRHAAPHRLRVVVERVGADLVFEVTDDGAFDAARIGSGRGTRSMQARAGELQGNIHWQAGTLGGTKVCLRFPLPPATTPAVTGWPPASAPESMRP</sequence>